<evidence type="ECO:0000256" key="1">
    <source>
        <dbReference type="ARBA" id="ARBA00022679"/>
    </source>
</evidence>
<reference evidence="5" key="1">
    <citation type="journal article" date="2019" name="Int. J. Syst. Evol. Microbiol.">
        <title>The Global Catalogue of Microorganisms (GCM) 10K type strain sequencing project: providing services to taxonomists for standard genome sequencing and annotation.</title>
        <authorList>
            <consortium name="The Broad Institute Genomics Platform"/>
            <consortium name="The Broad Institute Genome Sequencing Center for Infectious Disease"/>
            <person name="Wu L."/>
            <person name="Ma J."/>
        </authorList>
    </citation>
    <scope>NUCLEOTIDE SEQUENCE [LARGE SCALE GENOMIC DNA]</scope>
    <source>
        <strain evidence="5">KCTC 52449</strain>
    </source>
</reference>
<accession>A0ABV7JSQ4</accession>
<proteinExistence type="predicted"/>
<dbReference type="GO" id="GO:0016757">
    <property type="term" value="F:glycosyltransferase activity"/>
    <property type="evidence" value="ECO:0007669"/>
    <property type="project" value="UniProtKB-KW"/>
</dbReference>
<dbReference type="PANTHER" id="PTHR46401">
    <property type="entry name" value="GLYCOSYLTRANSFERASE WBBK-RELATED"/>
    <property type="match status" value="1"/>
</dbReference>
<dbReference type="Pfam" id="PF00534">
    <property type="entry name" value="Glycos_transf_1"/>
    <property type="match status" value="1"/>
</dbReference>
<dbReference type="Proteomes" id="UP001595477">
    <property type="component" value="Unassembled WGS sequence"/>
</dbReference>
<dbReference type="PANTHER" id="PTHR46401:SF2">
    <property type="entry name" value="GLYCOSYLTRANSFERASE WBBK-RELATED"/>
    <property type="match status" value="1"/>
</dbReference>
<organism evidence="4 5">
    <name type="scientific">Alteromonas oceani</name>
    <dbReference type="NCBI Taxonomy" id="2071609"/>
    <lineage>
        <taxon>Bacteria</taxon>
        <taxon>Pseudomonadati</taxon>
        <taxon>Pseudomonadota</taxon>
        <taxon>Gammaproteobacteria</taxon>
        <taxon>Alteromonadales</taxon>
        <taxon>Alteromonadaceae</taxon>
        <taxon>Alteromonas/Salinimonas group</taxon>
        <taxon>Alteromonas</taxon>
    </lineage>
</organism>
<dbReference type="RefSeq" id="WP_123327049.1">
    <property type="nucleotide sequence ID" value="NZ_JBHRSX010000004.1"/>
</dbReference>
<evidence type="ECO:0000313" key="4">
    <source>
        <dbReference type="EMBL" id="MFC3200252.1"/>
    </source>
</evidence>
<dbReference type="SUPFAM" id="SSF53756">
    <property type="entry name" value="UDP-Glycosyltransferase/glycogen phosphorylase"/>
    <property type="match status" value="1"/>
</dbReference>
<keyword evidence="4" id="KW-0328">Glycosyltransferase</keyword>
<name>A0ABV7JSQ4_9ALTE</name>
<feature type="domain" description="Glycosyl transferase family 1" evidence="2">
    <location>
        <begin position="203"/>
        <end position="358"/>
    </location>
</feature>
<dbReference type="EC" id="2.4.-.-" evidence="4"/>
<comment type="caution">
    <text evidence="4">The sequence shown here is derived from an EMBL/GenBank/DDBJ whole genome shotgun (WGS) entry which is preliminary data.</text>
</comment>
<feature type="domain" description="Glycosyltransferase subfamily 4-like N-terminal" evidence="3">
    <location>
        <begin position="15"/>
        <end position="179"/>
    </location>
</feature>
<dbReference type="EMBL" id="JBHRSX010000004">
    <property type="protein sequence ID" value="MFC3200252.1"/>
    <property type="molecule type" value="Genomic_DNA"/>
</dbReference>
<dbReference type="InterPro" id="IPR001296">
    <property type="entry name" value="Glyco_trans_1"/>
</dbReference>
<gene>
    <name evidence="4" type="ORF">ACFOEW_00255</name>
</gene>
<keyword evidence="1 4" id="KW-0808">Transferase</keyword>
<dbReference type="InterPro" id="IPR028098">
    <property type="entry name" value="Glyco_trans_4-like_N"/>
</dbReference>
<protein>
    <submittedName>
        <fullName evidence="4">Glycosyltransferase</fullName>
        <ecNumber evidence="4">2.4.-.-</ecNumber>
    </submittedName>
</protein>
<evidence type="ECO:0000259" key="2">
    <source>
        <dbReference type="Pfam" id="PF00534"/>
    </source>
</evidence>
<keyword evidence="5" id="KW-1185">Reference proteome</keyword>
<sequence>MKILHVISSLKLEAGGVAQGVLSLSSHYPKFGVQATAVTMDEIDDLLPDELNLKVVRLGKGKLGAFSYNPKLGEWLKSNATDFDAVIVDGLWQYQGYIVNKILSKLDVPYYVYTHGMLDPWFKKEYPVKHLKKYIYWLLMQERILRNASSVLFTCEDERILARESFRPYKVRERVVGYGADITAVASSAEPKDFYEKFPSLIGKRIFLFLSRIHEKKGCDLLIQAFAKLAYLDETIHLVMAGPDQTGWRVELEKLAEELKIDERITWTGMLAGTKKWGALKAAEVFILPSHQENFGIAVAEALAVGTPVLISNKVNIWREVAEFEAGVVANDDLQGTIKILRYWLDLDKESKERMIVNSLKCFQEKFEMEKACRNLVDLLKADIK</sequence>
<evidence type="ECO:0000313" key="5">
    <source>
        <dbReference type="Proteomes" id="UP001595477"/>
    </source>
</evidence>
<dbReference type="Gene3D" id="3.40.50.2000">
    <property type="entry name" value="Glycogen Phosphorylase B"/>
    <property type="match status" value="2"/>
</dbReference>
<dbReference type="Pfam" id="PF13579">
    <property type="entry name" value="Glyco_trans_4_4"/>
    <property type="match status" value="1"/>
</dbReference>
<evidence type="ECO:0000259" key="3">
    <source>
        <dbReference type="Pfam" id="PF13579"/>
    </source>
</evidence>